<name>G8R0W3_OWEHD</name>
<accession>G8R0W3</accession>
<gene>
    <name evidence="1" type="ordered locus">Oweho_0619</name>
</gene>
<dbReference type="OrthoDB" id="9805604at2"/>
<dbReference type="STRING" id="926562.Oweho_0619"/>
<dbReference type="Proteomes" id="UP000005631">
    <property type="component" value="Chromosome"/>
</dbReference>
<evidence type="ECO:0000313" key="2">
    <source>
        <dbReference type="Proteomes" id="UP000005631"/>
    </source>
</evidence>
<dbReference type="KEGG" id="oho:Oweho_0619"/>
<dbReference type="EMBL" id="CP003156">
    <property type="protein sequence ID" value="AEV31634.1"/>
    <property type="molecule type" value="Genomic_DNA"/>
</dbReference>
<dbReference type="RefSeq" id="WP_014200995.1">
    <property type="nucleotide sequence ID" value="NC_016599.1"/>
</dbReference>
<keyword evidence="2" id="KW-1185">Reference proteome</keyword>
<dbReference type="HOGENOM" id="CLU_1165246_0_0_10"/>
<dbReference type="Gene3D" id="3.40.50.1000">
    <property type="entry name" value="HAD superfamily/HAD-like"/>
    <property type="match status" value="1"/>
</dbReference>
<organism evidence="1 2">
    <name type="scientific">Owenweeksia hongkongensis (strain DSM 17368 / CIP 108786 / JCM 12287 / NRRL B-23963 / UST20020801)</name>
    <dbReference type="NCBI Taxonomy" id="926562"/>
    <lineage>
        <taxon>Bacteria</taxon>
        <taxon>Pseudomonadati</taxon>
        <taxon>Bacteroidota</taxon>
        <taxon>Flavobacteriia</taxon>
        <taxon>Flavobacteriales</taxon>
        <taxon>Owenweeksiaceae</taxon>
        <taxon>Owenweeksia</taxon>
    </lineage>
</organism>
<protein>
    <submittedName>
        <fullName evidence="1">Broad specificity phosphatase of HAD superfamily</fullName>
    </submittedName>
</protein>
<dbReference type="SUPFAM" id="SSF56784">
    <property type="entry name" value="HAD-like"/>
    <property type="match status" value="1"/>
</dbReference>
<evidence type="ECO:0000313" key="1">
    <source>
        <dbReference type="EMBL" id="AEV31634.1"/>
    </source>
</evidence>
<dbReference type="AlphaFoldDB" id="G8R0W3"/>
<reference evidence="1 2" key="1">
    <citation type="journal article" date="2012" name="Stand. Genomic Sci.">
        <title>Genome sequence of the orange-pigmented seawater bacterium Owenweeksia hongkongensis type strain (UST20020801(T)).</title>
        <authorList>
            <person name="Riedel T."/>
            <person name="Held B."/>
            <person name="Nolan M."/>
            <person name="Lucas S."/>
            <person name="Lapidus A."/>
            <person name="Tice H."/>
            <person name="Del Rio T.G."/>
            <person name="Cheng J.F."/>
            <person name="Han C."/>
            <person name="Tapia R."/>
            <person name="Goodwin L.A."/>
            <person name="Pitluck S."/>
            <person name="Liolios K."/>
            <person name="Mavromatis K."/>
            <person name="Pagani I."/>
            <person name="Ivanova N."/>
            <person name="Mikhailova N."/>
            <person name="Pati A."/>
            <person name="Chen A."/>
            <person name="Palaniappan K."/>
            <person name="Rohde M."/>
            <person name="Tindall B.J."/>
            <person name="Detter J.C."/>
            <person name="Goker M."/>
            <person name="Woyke T."/>
            <person name="Bristow J."/>
            <person name="Eisen J.A."/>
            <person name="Markowitz V."/>
            <person name="Hugenholtz P."/>
            <person name="Klenk H.P."/>
            <person name="Kyrpides N.C."/>
        </authorList>
    </citation>
    <scope>NUCLEOTIDE SEQUENCE</scope>
    <source>
        <strain evidence="2">DSM 17368 / JCM 12287 / NRRL B-23963</strain>
    </source>
</reference>
<dbReference type="eggNOG" id="COG1778">
    <property type="taxonomic scope" value="Bacteria"/>
</dbReference>
<sequence length="234" mass="26617">MELTQLEDTFVDIGGVFLTSAFDLRERMEKMKAIVFVWDGVFNSGHKDITGGSSYSVVDTGGIDLLRFGFFLANKTMIKVAVMSDTDNSLCLQLGKKDHYDNVYLNGQDKENVLRHFCNQHDIHPDEIIYVYDEVADLKVAEQMGIRLAVGRLSSPIFVEYMERHKLADYISTCQGNEHAVREMCELLLTLLDQHFNVIDHKGKNEENYHDYLNRKALVETATNKTAGVVKLES</sequence>
<dbReference type="InterPro" id="IPR023214">
    <property type="entry name" value="HAD_sf"/>
</dbReference>
<dbReference type="InterPro" id="IPR036412">
    <property type="entry name" value="HAD-like_sf"/>
</dbReference>
<proteinExistence type="predicted"/>